<dbReference type="HOGENOM" id="CLU_047116_0_0_9"/>
<comment type="catalytic activity">
    <reaction evidence="11 12">
        <text>2-formamido-N(1)-(5-O-phospho-beta-D-ribosyl)acetamidine + ATP = 5-amino-1-(5-phospho-beta-D-ribosyl)imidazole + ADP + phosphate + H(+)</text>
        <dbReference type="Rhea" id="RHEA:23032"/>
        <dbReference type="ChEBI" id="CHEBI:15378"/>
        <dbReference type="ChEBI" id="CHEBI:30616"/>
        <dbReference type="ChEBI" id="CHEBI:43474"/>
        <dbReference type="ChEBI" id="CHEBI:137981"/>
        <dbReference type="ChEBI" id="CHEBI:147287"/>
        <dbReference type="ChEBI" id="CHEBI:456216"/>
        <dbReference type="EC" id="6.3.3.1"/>
    </reaction>
</comment>
<evidence type="ECO:0000256" key="12">
    <source>
        <dbReference type="HAMAP-Rule" id="MF_00741"/>
    </source>
</evidence>
<proteinExistence type="inferred from homology"/>
<evidence type="ECO:0000256" key="5">
    <source>
        <dbReference type="ARBA" id="ARBA00022598"/>
    </source>
</evidence>
<dbReference type="GO" id="GO:0005524">
    <property type="term" value="F:ATP binding"/>
    <property type="evidence" value="ECO:0007669"/>
    <property type="project" value="UniProtKB-KW"/>
</dbReference>
<sequence length="400" mass="43183">MDLPESLRAAFEPEFLPTGKFNRNSGSTAAEGKFYAQQPARMIAPTHLREENQVSDAYKQAGVDIAAGNEAVERMKKHVKTTFRPEVLTELGGFGGLFGLNKDKYEEPVLVSGTDGVGTKLKLAFAMDKHDTIGIDAVAMCVNDIIVQGAEPLFFLDYLACDKVIPEKIEAIVKGISDGCVQAGCALIGGETAEMPGMYSEGEYDIAGFTVGIVDKKKIIDGSTIRPGDVVLGLPSSGIHSNGFSLVRRLLLEQKGYKLDQALEALEGKKLGDVLIEPTRIYVKTILSLLEKVQIKGMAHITGGGFLENIPRVLPKNVNAHIQYGSWPILPIFHLMQQDGSISNNDMFRTFNMGIGMVIVVSAEEAEATLAAARELGESIYRLGEITTGEGIVTFEGAEV</sequence>
<evidence type="ECO:0000256" key="6">
    <source>
        <dbReference type="ARBA" id="ARBA00022741"/>
    </source>
</evidence>
<dbReference type="GO" id="GO:0005829">
    <property type="term" value="C:cytosol"/>
    <property type="evidence" value="ECO:0007669"/>
    <property type="project" value="TreeGrafter"/>
</dbReference>
<evidence type="ECO:0000256" key="3">
    <source>
        <dbReference type="ARBA" id="ARBA00013047"/>
    </source>
</evidence>
<comment type="similarity">
    <text evidence="2 12">Belongs to the AIR synthase family.</text>
</comment>
<feature type="domain" description="PurM-like N-terminal" evidence="13">
    <location>
        <begin position="109"/>
        <end position="214"/>
    </location>
</feature>
<keyword evidence="12" id="KW-0963">Cytoplasm</keyword>
<dbReference type="FunFam" id="3.30.1330.10:FF:000001">
    <property type="entry name" value="Phosphoribosylformylglycinamidine cyclo-ligase"/>
    <property type="match status" value="1"/>
</dbReference>
<evidence type="ECO:0000256" key="10">
    <source>
        <dbReference type="ARBA" id="ARBA00033093"/>
    </source>
</evidence>
<dbReference type="FunFam" id="3.90.650.10:FF:000001">
    <property type="entry name" value="Phosphoribosylformylglycinamidine cyclo-ligase"/>
    <property type="match status" value="1"/>
</dbReference>
<dbReference type="Proteomes" id="UP000006620">
    <property type="component" value="Chromosome"/>
</dbReference>
<reference evidence="15 16" key="2">
    <citation type="journal article" date="2013" name="Genome Announc.">
        <title>Genome Sequence of Growth-Improving Paenibacillus mucilaginosus Strain KNP414.</title>
        <authorList>
            <person name="Lu J.J."/>
            <person name="Wang J.F."/>
            <person name="Hu X.F."/>
        </authorList>
    </citation>
    <scope>NUCLEOTIDE SEQUENCE [LARGE SCALE GENOMIC DNA]</scope>
    <source>
        <strain evidence="15 16">KNP414</strain>
    </source>
</reference>
<dbReference type="Pfam" id="PF00586">
    <property type="entry name" value="AIRS"/>
    <property type="match status" value="1"/>
</dbReference>
<dbReference type="Gene3D" id="3.90.650.10">
    <property type="entry name" value="PurM-like C-terminal domain"/>
    <property type="match status" value="1"/>
</dbReference>
<comment type="pathway">
    <text evidence="1 12">Purine metabolism; IMP biosynthesis via de novo pathway; 5-amino-1-(5-phospho-D-ribosyl)imidazole from N(2)-formyl-N(1)-(5-phospho-D-ribosyl)glycinamide: step 2/2.</text>
</comment>
<dbReference type="SUPFAM" id="SSF55326">
    <property type="entry name" value="PurM N-terminal domain-like"/>
    <property type="match status" value="1"/>
</dbReference>
<evidence type="ECO:0000256" key="1">
    <source>
        <dbReference type="ARBA" id="ARBA00004686"/>
    </source>
</evidence>
<protein>
    <recommendedName>
        <fullName evidence="4 12">Phosphoribosylformylglycinamidine cyclo-ligase</fullName>
        <ecNumber evidence="3 12">6.3.3.1</ecNumber>
    </recommendedName>
    <alternativeName>
        <fullName evidence="9 12">AIR synthase</fullName>
    </alternativeName>
    <alternativeName>
        <fullName evidence="10 12">AIRS</fullName>
    </alternativeName>
    <alternativeName>
        <fullName evidence="8 12">Phosphoribosyl-aminoimidazole synthetase</fullName>
    </alternativeName>
</protein>
<dbReference type="UniPathway" id="UPA00074">
    <property type="reaction ID" value="UER00129"/>
</dbReference>
<accession>F8FP52</accession>
<dbReference type="InterPro" id="IPR036921">
    <property type="entry name" value="PurM-like_N_sf"/>
</dbReference>
<evidence type="ECO:0000256" key="8">
    <source>
        <dbReference type="ARBA" id="ARBA00031908"/>
    </source>
</evidence>
<dbReference type="AlphaFoldDB" id="F8FP52"/>
<dbReference type="PANTHER" id="PTHR10520">
    <property type="entry name" value="TRIFUNCTIONAL PURINE BIOSYNTHETIC PROTEIN ADENOSINE-3-RELATED"/>
    <property type="match status" value="1"/>
</dbReference>
<dbReference type="Pfam" id="PF02769">
    <property type="entry name" value="AIRS_C"/>
    <property type="match status" value="1"/>
</dbReference>
<dbReference type="InterPro" id="IPR016188">
    <property type="entry name" value="PurM-like_N"/>
</dbReference>
<evidence type="ECO:0000256" key="9">
    <source>
        <dbReference type="ARBA" id="ARBA00032931"/>
    </source>
</evidence>
<evidence type="ECO:0000259" key="13">
    <source>
        <dbReference type="Pfam" id="PF00586"/>
    </source>
</evidence>
<keyword evidence="12" id="KW-0658">Purine biosynthesis</keyword>
<dbReference type="Gene3D" id="3.30.1330.10">
    <property type="entry name" value="PurM-like, N-terminal domain"/>
    <property type="match status" value="1"/>
</dbReference>
<dbReference type="CDD" id="cd02196">
    <property type="entry name" value="PurM"/>
    <property type="match status" value="1"/>
</dbReference>
<evidence type="ECO:0000259" key="14">
    <source>
        <dbReference type="Pfam" id="PF02769"/>
    </source>
</evidence>
<dbReference type="InterPro" id="IPR004733">
    <property type="entry name" value="PurM_cligase"/>
</dbReference>
<gene>
    <name evidence="12 15" type="primary">purM</name>
    <name evidence="15" type="ordered locus">KNP414_07321</name>
</gene>
<dbReference type="HAMAP" id="MF_00741">
    <property type="entry name" value="AIRS"/>
    <property type="match status" value="1"/>
</dbReference>
<keyword evidence="5 12" id="KW-0436">Ligase</keyword>
<keyword evidence="6 12" id="KW-0547">Nucleotide-binding</keyword>
<dbReference type="InterPro" id="IPR036676">
    <property type="entry name" value="PurM-like_C_sf"/>
</dbReference>
<dbReference type="InterPro" id="IPR010918">
    <property type="entry name" value="PurM-like_C_dom"/>
</dbReference>
<evidence type="ECO:0000256" key="4">
    <source>
        <dbReference type="ARBA" id="ARBA00020367"/>
    </source>
</evidence>
<dbReference type="PATRIC" id="fig|1036673.3.peg.6834"/>
<evidence type="ECO:0000256" key="2">
    <source>
        <dbReference type="ARBA" id="ARBA00010280"/>
    </source>
</evidence>
<feature type="domain" description="PurM-like C-terminal" evidence="14">
    <location>
        <begin position="226"/>
        <end position="392"/>
    </location>
</feature>
<dbReference type="EC" id="6.3.3.1" evidence="3 12"/>
<dbReference type="GO" id="GO:0004641">
    <property type="term" value="F:phosphoribosylformylglycinamidine cyclo-ligase activity"/>
    <property type="evidence" value="ECO:0007669"/>
    <property type="project" value="UniProtKB-UniRule"/>
</dbReference>
<dbReference type="PANTHER" id="PTHR10520:SF12">
    <property type="entry name" value="TRIFUNCTIONAL PURINE BIOSYNTHETIC PROTEIN ADENOSINE-3"/>
    <property type="match status" value="1"/>
</dbReference>
<dbReference type="EMBL" id="CP002869">
    <property type="protein sequence ID" value="AEI45831.1"/>
    <property type="molecule type" value="Genomic_DNA"/>
</dbReference>
<evidence type="ECO:0000313" key="15">
    <source>
        <dbReference type="EMBL" id="AEI45831.1"/>
    </source>
</evidence>
<evidence type="ECO:0000256" key="11">
    <source>
        <dbReference type="ARBA" id="ARBA00049057"/>
    </source>
</evidence>
<dbReference type="GO" id="GO:0046084">
    <property type="term" value="P:adenine biosynthetic process"/>
    <property type="evidence" value="ECO:0007669"/>
    <property type="project" value="TreeGrafter"/>
</dbReference>
<dbReference type="GO" id="GO:0004637">
    <property type="term" value="F:phosphoribosylamine-glycine ligase activity"/>
    <property type="evidence" value="ECO:0007669"/>
    <property type="project" value="TreeGrafter"/>
</dbReference>
<comment type="subcellular location">
    <subcellularLocation>
        <location evidence="12">Cytoplasm</location>
    </subcellularLocation>
</comment>
<keyword evidence="7 12" id="KW-0067">ATP-binding</keyword>
<reference evidence="16" key="1">
    <citation type="submission" date="2011-06" db="EMBL/GenBank/DDBJ databases">
        <title>Complete genome sequence of Paenibacillus mucilaginosus KNP414.</title>
        <authorList>
            <person name="Wang J."/>
            <person name="Hu S."/>
            <person name="Hu X."/>
            <person name="Zhang B."/>
            <person name="Dong D."/>
            <person name="Zhang S."/>
            <person name="Zhao K."/>
            <person name="Wu D."/>
        </authorList>
    </citation>
    <scope>NUCLEOTIDE SEQUENCE [LARGE SCALE GENOMIC DNA]</scope>
    <source>
        <strain evidence="16">KNP414</strain>
    </source>
</reference>
<dbReference type="GO" id="GO:0006189">
    <property type="term" value="P:'de novo' IMP biosynthetic process"/>
    <property type="evidence" value="ECO:0007669"/>
    <property type="project" value="UniProtKB-UniRule"/>
</dbReference>
<dbReference type="NCBIfam" id="TIGR00878">
    <property type="entry name" value="purM"/>
    <property type="match status" value="1"/>
</dbReference>
<name>F8FP52_PAEMK</name>
<dbReference type="KEGG" id="pms:KNP414_07321"/>
<organism evidence="15 16">
    <name type="scientific">Paenibacillus mucilaginosus (strain KNP414)</name>
    <dbReference type="NCBI Taxonomy" id="1036673"/>
    <lineage>
        <taxon>Bacteria</taxon>
        <taxon>Bacillati</taxon>
        <taxon>Bacillota</taxon>
        <taxon>Bacilli</taxon>
        <taxon>Bacillales</taxon>
        <taxon>Paenibacillaceae</taxon>
        <taxon>Paenibacillus</taxon>
    </lineage>
</organism>
<dbReference type="SUPFAM" id="SSF56042">
    <property type="entry name" value="PurM C-terminal domain-like"/>
    <property type="match status" value="1"/>
</dbReference>
<evidence type="ECO:0000313" key="16">
    <source>
        <dbReference type="Proteomes" id="UP000006620"/>
    </source>
</evidence>
<evidence type="ECO:0000256" key="7">
    <source>
        <dbReference type="ARBA" id="ARBA00022840"/>
    </source>
</evidence>